<sequence length="332" mass="35205">MGRRRTDLARLVTYAAAAFPGIGICSGPHESSTASSVIVFGLASAHLRQPTRVPIPEDDKGAHLIGQNRSSDEVQLDKARNLPTSNSTSRLTTTKMAQEYVWLITGANRGIGLEMVKQLLQSPSNVVVAASRNPAKATELQELAEKANGKLHLVVLDVTDKESINKAAKEVAGFLGGKGIDYLINNAGVVLGGEDTAFSLDVDVLTKTFVTNVAGPAYVTQAFIGFVEKSEKKTVVNISSTMGSIGSDFGAIGASYAISKAALNMLTYKEAKEKPDITVISMCPGWLQTDMGGPNASHPVSVGVEGVLKTILSLKSENSGQFFNFQGQHVPW</sequence>
<feature type="region of interest" description="Disordered" evidence="3">
    <location>
        <begin position="53"/>
        <end position="89"/>
    </location>
</feature>
<dbReference type="InParanoid" id="A0A5C3PP02"/>
<evidence type="ECO:0000256" key="1">
    <source>
        <dbReference type="ARBA" id="ARBA00006484"/>
    </source>
</evidence>
<dbReference type="InterPro" id="IPR036291">
    <property type="entry name" value="NAD(P)-bd_dom_sf"/>
</dbReference>
<dbReference type="FunCoup" id="A0A5C3PP02">
    <property type="interactions" value="146"/>
</dbReference>
<proteinExistence type="inferred from homology"/>
<gene>
    <name evidence="4" type="ORF">K466DRAFT_368638</name>
</gene>
<dbReference type="PANTHER" id="PTHR43544">
    <property type="entry name" value="SHORT-CHAIN DEHYDROGENASE/REDUCTASE"/>
    <property type="match status" value="1"/>
</dbReference>
<dbReference type="Proteomes" id="UP000308197">
    <property type="component" value="Unassembled WGS sequence"/>
</dbReference>
<evidence type="ECO:0000313" key="5">
    <source>
        <dbReference type="Proteomes" id="UP000308197"/>
    </source>
</evidence>
<protein>
    <submittedName>
        <fullName evidence="4">NAD(P)-binding protein</fullName>
    </submittedName>
</protein>
<comment type="similarity">
    <text evidence="1 2">Belongs to the short-chain dehydrogenases/reductases (SDR) family.</text>
</comment>
<organism evidence="4 5">
    <name type="scientific">Polyporus arcularius HHB13444</name>
    <dbReference type="NCBI Taxonomy" id="1314778"/>
    <lineage>
        <taxon>Eukaryota</taxon>
        <taxon>Fungi</taxon>
        <taxon>Dikarya</taxon>
        <taxon>Basidiomycota</taxon>
        <taxon>Agaricomycotina</taxon>
        <taxon>Agaricomycetes</taxon>
        <taxon>Polyporales</taxon>
        <taxon>Polyporaceae</taxon>
        <taxon>Polyporus</taxon>
    </lineage>
</organism>
<dbReference type="PRINTS" id="PR00081">
    <property type="entry name" value="GDHRDH"/>
</dbReference>
<accession>A0A5C3PP02</accession>
<evidence type="ECO:0000256" key="2">
    <source>
        <dbReference type="RuleBase" id="RU000363"/>
    </source>
</evidence>
<evidence type="ECO:0000256" key="3">
    <source>
        <dbReference type="SAM" id="MobiDB-lite"/>
    </source>
</evidence>
<name>A0A5C3PP02_9APHY</name>
<dbReference type="EMBL" id="ML211038">
    <property type="protein sequence ID" value="TFK90699.1"/>
    <property type="molecule type" value="Genomic_DNA"/>
</dbReference>
<dbReference type="PRINTS" id="PR00080">
    <property type="entry name" value="SDRFAMILY"/>
</dbReference>
<keyword evidence="5" id="KW-1185">Reference proteome</keyword>
<dbReference type="InterPro" id="IPR002347">
    <property type="entry name" value="SDR_fam"/>
</dbReference>
<dbReference type="InterPro" id="IPR051468">
    <property type="entry name" value="Fungal_SecMetab_SDRs"/>
</dbReference>
<dbReference type="AlphaFoldDB" id="A0A5C3PP02"/>
<dbReference type="Gene3D" id="3.40.50.720">
    <property type="entry name" value="NAD(P)-binding Rossmann-like Domain"/>
    <property type="match status" value="1"/>
</dbReference>
<feature type="compositionally biased region" description="Basic and acidic residues" evidence="3">
    <location>
        <begin position="70"/>
        <end position="80"/>
    </location>
</feature>
<dbReference type="SUPFAM" id="SSF51735">
    <property type="entry name" value="NAD(P)-binding Rossmann-fold domains"/>
    <property type="match status" value="1"/>
</dbReference>
<dbReference type="CDD" id="cd05325">
    <property type="entry name" value="carb_red_sniffer_like_SDR_c"/>
    <property type="match status" value="1"/>
</dbReference>
<reference evidence="4 5" key="1">
    <citation type="journal article" date="2019" name="Nat. Ecol. Evol.">
        <title>Megaphylogeny resolves global patterns of mushroom evolution.</title>
        <authorList>
            <person name="Varga T."/>
            <person name="Krizsan K."/>
            <person name="Foldi C."/>
            <person name="Dima B."/>
            <person name="Sanchez-Garcia M."/>
            <person name="Sanchez-Ramirez S."/>
            <person name="Szollosi G.J."/>
            <person name="Szarkandi J.G."/>
            <person name="Papp V."/>
            <person name="Albert L."/>
            <person name="Andreopoulos W."/>
            <person name="Angelini C."/>
            <person name="Antonin V."/>
            <person name="Barry K.W."/>
            <person name="Bougher N.L."/>
            <person name="Buchanan P."/>
            <person name="Buyck B."/>
            <person name="Bense V."/>
            <person name="Catcheside P."/>
            <person name="Chovatia M."/>
            <person name="Cooper J."/>
            <person name="Damon W."/>
            <person name="Desjardin D."/>
            <person name="Finy P."/>
            <person name="Geml J."/>
            <person name="Haridas S."/>
            <person name="Hughes K."/>
            <person name="Justo A."/>
            <person name="Karasinski D."/>
            <person name="Kautmanova I."/>
            <person name="Kiss B."/>
            <person name="Kocsube S."/>
            <person name="Kotiranta H."/>
            <person name="LaButti K.M."/>
            <person name="Lechner B.E."/>
            <person name="Liimatainen K."/>
            <person name="Lipzen A."/>
            <person name="Lukacs Z."/>
            <person name="Mihaltcheva S."/>
            <person name="Morgado L.N."/>
            <person name="Niskanen T."/>
            <person name="Noordeloos M.E."/>
            <person name="Ohm R.A."/>
            <person name="Ortiz-Santana B."/>
            <person name="Ovrebo C."/>
            <person name="Racz N."/>
            <person name="Riley R."/>
            <person name="Savchenko A."/>
            <person name="Shiryaev A."/>
            <person name="Soop K."/>
            <person name="Spirin V."/>
            <person name="Szebenyi C."/>
            <person name="Tomsovsky M."/>
            <person name="Tulloss R.E."/>
            <person name="Uehling J."/>
            <person name="Grigoriev I.V."/>
            <person name="Vagvolgyi C."/>
            <person name="Papp T."/>
            <person name="Martin F.M."/>
            <person name="Miettinen O."/>
            <person name="Hibbett D.S."/>
            <person name="Nagy L.G."/>
        </authorList>
    </citation>
    <scope>NUCLEOTIDE SEQUENCE [LARGE SCALE GENOMIC DNA]</scope>
    <source>
        <strain evidence="4 5">HHB13444</strain>
    </source>
</reference>
<dbReference type="GO" id="GO:0016491">
    <property type="term" value="F:oxidoreductase activity"/>
    <property type="evidence" value="ECO:0007669"/>
    <property type="project" value="TreeGrafter"/>
</dbReference>
<dbReference type="GO" id="GO:0005737">
    <property type="term" value="C:cytoplasm"/>
    <property type="evidence" value="ECO:0007669"/>
    <property type="project" value="TreeGrafter"/>
</dbReference>
<dbReference type="Pfam" id="PF00106">
    <property type="entry name" value="adh_short"/>
    <property type="match status" value="1"/>
</dbReference>
<dbReference type="PANTHER" id="PTHR43544:SF36">
    <property type="entry name" value="CHAIN OXIDOREDUCTASE (CSGA), PUTATIVE (AFU_ORTHOLOGUE AFUA_4G00910)-RELATED"/>
    <property type="match status" value="1"/>
</dbReference>
<evidence type="ECO:0000313" key="4">
    <source>
        <dbReference type="EMBL" id="TFK90699.1"/>
    </source>
</evidence>